<dbReference type="SUPFAM" id="SSF48452">
    <property type="entry name" value="TPR-like"/>
    <property type="match status" value="1"/>
</dbReference>
<comment type="subcellular location">
    <subcellularLocation>
        <location evidence="1">Cell outer membrane</location>
    </subcellularLocation>
</comment>
<keyword evidence="3" id="KW-0732">Signal</keyword>
<evidence type="ECO:0000256" key="2">
    <source>
        <dbReference type="ARBA" id="ARBA00006275"/>
    </source>
</evidence>
<gene>
    <name evidence="8" type="ORF">JCM19274_3864</name>
    <name evidence="7" type="ORF">JCM19300_2976</name>
</gene>
<dbReference type="InterPro" id="IPR011990">
    <property type="entry name" value="TPR-like_helical_dom_sf"/>
</dbReference>
<evidence type="ECO:0000313" key="8">
    <source>
        <dbReference type="EMBL" id="GAL81120.1"/>
    </source>
</evidence>
<dbReference type="EMBL" id="BBNU01000014">
    <property type="protein sequence ID" value="GAL81120.1"/>
    <property type="molecule type" value="Genomic_DNA"/>
</dbReference>
<name>A0A090VBN1_9FLAO</name>
<keyword evidence="5" id="KW-0998">Cell outer membrane</keyword>
<comment type="caution">
    <text evidence="7">The sequence shown here is derived from an EMBL/GenBank/DDBJ whole genome shotgun (WGS) entry which is preliminary data.</text>
</comment>
<proteinExistence type="inferred from homology"/>
<comment type="similarity">
    <text evidence="2">Belongs to the SusD family.</text>
</comment>
<dbReference type="Proteomes" id="UP000029643">
    <property type="component" value="Unassembled WGS sequence"/>
</dbReference>
<organism evidence="7 10">
    <name type="scientific">Algibacter lectus</name>
    <dbReference type="NCBI Taxonomy" id="221126"/>
    <lineage>
        <taxon>Bacteria</taxon>
        <taxon>Pseudomonadati</taxon>
        <taxon>Bacteroidota</taxon>
        <taxon>Flavobacteriia</taxon>
        <taxon>Flavobacteriales</taxon>
        <taxon>Flavobacteriaceae</taxon>
        <taxon>Algibacter</taxon>
    </lineage>
</organism>
<reference evidence="9 10" key="1">
    <citation type="journal article" date="2014" name="Genome Announc.">
        <title>Draft Genome Sequences of Marine Flavobacterium Algibacter lectus Strains SS8 and NR4.</title>
        <authorList>
            <person name="Takatani N."/>
            <person name="Nakanishi M."/>
            <person name="Meirelles P."/>
            <person name="Mino S."/>
            <person name="Suda W."/>
            <person name="Oshima K."/>
            <person name="Hattori M."/>
            <person name="Ohkuma M."/>
            <person name="Hosokawa M."/>
            <person name="Miyashita K."/>
            <person name="Thompson F.L."/>
            <person name="Niwa A."/>
            <person name="Sawabe T."/>
            <person name="Sawabe T."/>
        </authorList>
    </citation>
    <scope>NUCLEOTIDE SEQUENCE [LARGE SCALE GENOMIC DNA]</scope>
    <source>
        <strain evidence="8">JCM 19274</strain>
        <strain evidence="7 10">JCM 19300</strain>
        <strain evidence="9">JCM19274</strain>
    </source>
</reference>
<sequence>MYAEAHLRGGGGTISDAVGYVNALRTRAHNPNTISSGDLTLDFILDERARELHWEAHRRQDLIRYNKFTGGNYNWAWKGNGSNGISLPSHFNVYPIPTGSIAANPNLTQNTGY</sequence>
<dbReference type="Proteomes" id="UP000029644">
    <property type="component" value="Unassembled WGS sequence"/>
</dbReference>
<evidence type="ECO:0000256" key="4">
    <source>
        <dbReference type="ARBA" id="ARBA00023136"/>
    </source>
</evidence>
<dbReference type="Pfam" id="PF07980">
    <property type="entry name" value="SusD_RagB"/>
    <property type="match status" value="1"/>
</dbReference>
<evidence type="ECO:0000313" key="10">
    <source>
        <dbReference type="Proteomes" id="UP000029644"/>
    </source>
</evidence>
<dbReference type="Gene3D" id="1.25.40.390">
    <property type="match status" value="1"/>
</dbReference>
<evidence type="ECO:0000259" key="6">
    <source>
        <dbReference type="Pfam" id="PF07980"/>
    </source>
</evidence>
<protein>
    <submittedName>
        <fullName evidence="7">SusD outer membrane protein</fullName>
    </submittedName>
</protein>
<dbReference type="Gene3D" id="1.25.40.10">
    <property type="entry name" value="Tetratricopeptide repeat domain"/>
    <property type="match status" value="1"/>
</dbReference>
<dbReference type="InterPro" id="IPR012944">
    <property type="entry name" value="SusD_RagB_dom"/>
</dbReference>
<feature type="domain" description="RagB/SusD" evidence="6">
    <location>
        <begin position="1"/>
        <end position="113"/>
    </location>
</feature>
<evidence type="ECO:0000313" key="7">
    <source>
        <dbReference type="EMBL" id="GAL62225.1"/>
    </source>
</evidence>
<dbReference type="AlphaFoldDB" id="A0A090VBN1"/>
<dbReference type="GO" id="GO:0009279">
    <property type="term" value="C:cell outer membrane"/>
    <property type="evidence" value="ECO:0007669"/>
    <property type="project" value="UniProtKB-SubCell"/>
</dbReference>
<dbReference type="EMBL" id="BBNQ01000005">
    <property type="protein sequence ID" value="GAL62225.1"/>
    <property type="molecule type" value="Genomic_DNA"/>
</dbReference>
<evidence type="ECO:0000256" key="5">
    <source>
        <dbReference type="ARBA" id="ARBA00023237"/>
    </source>
</evidence>
<evidence type="ECO:0000313" key="9">
    <source>
        <dbReference type="Proteomes" id="UP000029643"/>
    </source>
</evidence>
<accession>A0A090VBN1</accession>
<keyword evidence="4" id="KW-0472">Membrane</keyword>
<evidence type="ECO:0000256" key="3">
    <source>
        <dbReference type="ARBA" id="ARBA00022729"/>
    </source>
</evidence>
<evidence type="ECO:0000256" key="1">
    <source>
        <dbReference type="ARBA" id="ARBA00004442"/>
    </source>
</evidence>